<keyword evidence="1" id="KW-0472">Membrane</keyword>
<reference evidence="3 4" key="1">
    <citation type="submission" date="2016-04" db="EMBL/GenBank/DDBJ databases">
        <title>Polished mammalian reference genomes with single-molecule sequencing and chromosome conformation capture applied to the Capra hircus genome.</title>
        <authorList>
            <person name="Bickhart D.M."/>
            <person name="Koren S."/>
            <person name="Rosen B."/>
            <person name="Hastie A."/>
            <person name="Liachko I."/>
            <person name="Sullivan S.T."/>
            <person name="Burton J."/>
            <person name="Sayre B.L."/>
            <person name="Huson H.J."/>
            <person name="Lee J."/>
            <person name="Lam E."/>
            <person name="Kelley C.M."/>
            <person name="Hutchison J.L."/>
            <person name="Zhou Y."/>
            <person name="Sun J."/>
            <person name="Crisa A."/>
            <person name="Schwartz J.C."/>
            <person name="Hammond J.A."/>
            <person name="Schroeder S.G."/>
            <person name="Liu G.E."/>
            <person name="Dunham M."/>
            <person name="Shendure J."/>
            <person name="Sonstegard T.S."/>
            <person name="Phillippy A.M."/>
            <person name="Van Tassell C.P."/>
            <person name="Smith T.P."/>
        </authorList>
    </citation>
    <scope>NUCLEOTIDE SEQUENCE [LARGE SCALE GENOMIC DNA]</scope>
</reference>
<sequence length="137" mass="16271">TVWEVSTYFQITFRSIWGKVFGSIFMQDPCSPLMFINPSWYCWINNCLVATWLTLPVALLEVMHLLNASPVIITFIIGNAFVPGERRLIIMNHWAKMDWIFLWNYLMRYSYFRLEKIYLKASLKCVPGFGWILRFTV</sequence>
<keyword evidence="1" id="KW-0812">Transmembrane</keyword>
<evidence type="ECO:0000313" key="4">
    <source>
        <dbReference type="Proteomes" id="UP000291000"/>
    </source>
</evidence>
<dbReference type="Ensembl" id="ENSCHIT00000025718.1">
    <property type="protein sequence ID" value="ENSCHIP00000017905.1"/>
    <property type="gene ID" value="ENSCHIG00000017562.1"/>
</dbReference>
<evidence type="ECO:0000313" key="3">
    <source>
        <dbReference type="Ensembl" id="ENSCHIP00000017905.1"/>
    </source>
</evidence>
<evidence type="ECO:0000259" key="2">
    <source>
        <dbReference type="Pfam" id="PF01553"/>
    </source>
</evidence>
<proteinExistence type="predicted"/>
<reference evidence="3" key="3">
    <citation type="submission" date="2025-09" db="UniProtKB">
        <authorList>
            <consortium name="Ensembl"/>
        </authorList>
    </citation>
    <scope>IDENTIFICATION</scope>
</reference>
<dbReference type="PANTHER" id="PTHR10983">
    <property type="entry name" value="1-ACYLGLYCEROL-3-PHOSPHATE ACYLTRANSFERASE-RELATED"/>
    <property type="match status" value="1"/>
</dbReference>
<dbReference type="EMBL" id="LWLT01000002">
    <property type="status" value="NOT_ANNOTATED_CDS"/>
    <property type="molecule type" value="Genomic_DNA"/>
</dbReference>
<dbReference type="GO" id="GO:0005783">
    <property type="term" value="C:endoplasmic reticulum"/>
    <property type="evidence" value="ECO:0007669"/>
    <property type="project" value="TreeGrafter"/>
</dbReference>
<organism evidence="3 4">
    <name type="scientific">Capra hircus</name>
    <name type="common">Goat</name>
    <dbReference type="NCBI Taxonomy" id="9925"/>
    <lineage>
        <taxon>Eukaryota</taxon>
        <taxon>Metazoa</taxon>
        <taxon>Chordata</taxon>
        <taxon>Craniata</taxon>
        <taxon>Vertebrata</taxon>
        <taxon>Euteleostomi</taxon>
        <taxon>Mammalia</taxon>
        <taxon>Eutheria</taxon>
        <taxon>Laurasiatheria</taxon>
        <taxon>Artiodactyla</taxon>
        <taxon>Ruminantia</taxon>
        <taxon>Pecora</taxon>
        <taxon>Bovidae</taxon>
        <taxon>Caprinae</taxon>
        <taxon>Capra</taxon>
    </lineage>
</organism>
<feature type="domain" description="Phospholipid/glycerol acyltransferase" evidence="2">
    <location>
        <begin position="83"/>
        <end position="135"/>
    </location>
</feature>
<feature type="transmembrane region" description="Helical" evidence="1">
    <location>
        <begin position="65"/>
        <end position="82"/>
    </location>
</feature>
<dbReference type="PANTHER" id="PTHR10983:SF16">
    <property type="entry name" value="LYSOCARDIOLIPIN ACYLTRANSFERASE 1"/>
    <property type="match status" value="1"/>
</dbReference>
<evidence type="ECO:0000256" key="1">
    <source>
        <dbReference type="SAM" id="Phobius"/>
    </source>
</evidence>
<dbReference type="OMA" id="CAFTAIS"/>
<dbReference type="Proteomes" id="UP000291000">
    <property type="component" value="Chromosome 2"/>
</dbReference>
<dbReference type="GO" id="GO:0016746">
    <property type="term" value="F:acyltransferase activity"/>
    <property type="evidence" value="ECO:0007669"/>
    <property type="project" value="InterPro"/>
</dbReference>
<accession>A0A452F144</accession>
<reference evidence="3" key="2">
    <citation type="submission" date="2025-08" db="UniProtKB">
        <authorList>
            <consortium name="Ensembl"/>
        </authorList>
    </citation>
    <scope>IDENTIFICATION</scope>
</reference>
<dbReference type="GO" id="GO:0036149">
    <property type="term" value="P:phosphatidylinositol acyl-chain remodeling"/>
    <property type="evidence" value="ECO:0007669"/>
    <property type="project" value="TreeGrafter"/>
</dbReference>
<dbReference type="GeneTree" id="ENSGT00940000171318"/>
<dbReference type="Pfam" id="PF01553">
    <property type="entry name" value="Acyltransferase"/>
    <property type="match status" value="1"/>
</dbReference>
<dbReference type="AlphaFoldDB" id="A0A452F144"/>
<keyword evidence="1" id="KW-1133">Transmembrane helix</keyword>
<name>A0A452F144_CAPHI</name>
<keyword evidence="4" id="KW-1185">Reference proteome</keyword>
<dbReference type="STRING" id="9925.ENSCHIP00000017905"/>
<protein>
    <recommendedName>
        <fullName evidence="2">Phospholipid/glycerol acyltransferase domain-containing protein</fullName>
    </recommendedName>
</protein>
<dbReference type="InterPro" id="IPR002123">
    <property type="entry name" value="Plipid/glycerol_acylTrfase"/>
</dbReference>